<gene>
    <name evidence="1" type="ORF">GUJ93_ZPchr0001g29382</name>
</gene>
<organism evidence="1 2">
    <name type="scientific">Zizania palustris</name>
    <name type="common">Northern wild rice</name>
    <dbReference type="NCBI Taxonomy" id="103762"/>
    <lineage>
        <taxon>Eukaryota</taxon>
        <taxon>Viridiplantae</taxon>
        <taxon>Streptophyta</taxon>
        <taxon>Embryophyta</taxon>
        <taxon>Tracheophyta</taxon>
        <taxon>Spermatophyta</taxon>
        <taxon>Magnoliopsida</taxon>
        <taxon>Liliopsida</taxon>
        <taxon>Poales</taxon>
        <taxon>Poaceae</taxon>
        <taxon>BOP clade</taxon>
        <taxon>Oryzoideae</taxon>
        <taxon>Oryzeae</taxon>
        <taxon>Zizaniinae</taxon>
        <taxon>Zizania</taxon>
    </lineage>
</organism>
<keyword evidence="2" id="KW-1185">Reference proteome</keyword>
<dbReference type="AlphaFoldDB" id="A0A8J5S1V9"/>
<evidence type="ECO:0000313" key="2">
    <source>
        <dbReference type="Proteomes" id="UP000729402"/>
    </source>
</evidence>
<dbReference type="EMBL" id="JAAALK010000288">
    <property type="protein sequence ID" value="KAG8053395.1"/>
    <property type="molecule type" value="Genomic_DNA"/>
</dbReference>
<comment type="caution">
    <text evidence="1">The sequence shown here is derived from an EMBL/GenBank/DDBJ whole genome shotgun (WGS) entry which is preliminary data.</text>
</comment>
<proteinExistence type="predicted"/>
<reference evidence="1" key="2">
    <citation type="submission" date="2021-02" db="EMBL/GenBank/DDBJ databases">
        <authorList>
            <person name="Kimball J.A."/>
            <person name="Haas M.W."/>
            <person name="Macchietto M."/>
            <person name="Kono T."/>
            <person name="Duquette J."/>
            <person name="Shao M."/>
        </authorList>
    </citation>
    <scope>NUCLEOTIDE SEQUENCE</scope>
    <source>
        <tissue evidence="1">Fresh leaf tissue</tissue>
    </source>
</reference>
<protein>
    <submittedName>
        <fullName evidence="1">Uncharacterized protein</fullName>
    </submittedName>
</protein>
<accession>A0A8J5S1V9</accession>
<reference evidence="1" key="1">
    <citation type="journal article" date="2021" name="bioRxiv">
        <title>Whole Genome Assembly and Annotation of Northern Wild Rice, Zizania palustris L., Supports a Whole Genome Duplication in the Zizania Genus.</title>
        <authorList>
            <person name="Haas M."/>
            <person name="Kono T."/>
            <person name="Macchietto M."/>
            <person name="Millas R."/>
            <person name="McGilp L."/>
            <person name="Shao M."/>
            <person name="Duquette J."/>
            <person name="Hirsch C.N."/>
            <person name="Kimball J."/>
        </authorList>
    </citation>
    <scope>NUCLEOTIDE SEQUENCE</scope>
    <source>
        <tissue evidence="1">Fresh leaf tissue</tissue>
    </source>
</reference>
<sequence>MGKEKLKRSGPCSAIEERIVTWSLLLEVGSSCSTSHWNQHQSASHCTSRQYNIWPSYHCHCSRIHTDLFGDQRSSSRDPGHLKQRSCLAPAVLRAASPENVIATVDSIFPRQPEKTRHDHLWNWDVPGALAPVQAVTQAQKRGAIVEPATTPPHVDLPSA</sequence>
<dbReference type="Proteomes" id="UP000729402">
    <property type="component" value="Unassembled WGS sequence"/>
</dbReference>
<name>A0A8J5S1V9_ZIZPA</name>
<evidence type="ECO:0000313" key="1">
    <source>
        <dbReference type="EMBL" id="KAG8053395.1"/>
    </source>
</evidence>